<evidence type="ECO:0000313" key="3">
    <source>
        <dbReference type="Proteomes" id="UP000800094"/>
    </source>
</evidence>
<dbReference type="EMBL" id="ML987203">
    <property type="protein sequence ID" value="KAF2244104.1"/>
    <property type="molecule type" value="Genomic_DNA"/>
</dbReference>
<gene>
    <name evidence="2" type="ORF">BU26DRAFT_533630</name>
</gene>
<protein>
    <submittedName>
        <fullName evidence="2">Uncharacterized protein</fullName>
    </submittedName>
</protein>
<dbReference type="GeneID" id="54584498"/>
<dbReference type="RefSeq" id="XP_033679108.1">
    <property type="nucleotide sequence ID" value="XM_033831168.1"/>
</dbReference>
<reference evidence="2" key="1">
    <citation type="journal article" date="2020" name="Stud. Mycol.">
        <title>101 Dothideomycetes genomes: a test case for predicting lifestyles and emergence of pathogens.</title>
        <authorList>
            <person name="Haridas S."/>
            <person name="Albert R."/>
            <person name="Binder M."/>
            <person name="Bloem J."/>
            <person name="Labutti K."/>
            <person name="Salamov A."/>
            <person name="Andreopoulos B."/>
            <person name="Baker S."/>
            <person name="Barry K."/>
            <person name="Bills G."/>
            <person name="Bluhm B."/>
            <person name="Cannon C."/>
            <person name="Castanera R."/>
            <person name="Culley D."/>
            <person name="Daum C."/>
            <person name="Ezra D."/>
            <person name="Gonzalez J."/>
            <person name="Henrissat B."/>
            <person name="Kuo A."/>
            <person name="Liang C."/>
            <person name="Lipzen A."/>
            <person name="Lutzoni F."/>
            <person name="Magnuson J."/>
            <person name="Mondo S."/>
            <person name="Nolan M."/>
            <person name="Ohm R."/>
            <person name="Pangilinan J."/>
            <person name="Park H.-J."/>
            <person name="Ramirez L."/>
            <person name="Alfaro M."/>
            <person name="Sun H."/>
            <person name="Tritt A."/>
            <person name="Yoshinaga Y."/>
            <person name="Zwiers L.-H."/>
            <person name="Turgeon B."/>
            <person name="Goodwin S."/>
            <person name="Spatafora J."/>
            <person name="Crous P."/>
            <person name="Grigoriev I."/>
        </authorList>
    </citation>
    <scope>NUCLEOTIDE SEQUENCE</scope>
    <source>
        <strain evidence="2">CBS 122368</strain>
    </source>
</reference>
<dbReference type="OrthoDB" id="5153521at2759"/>
<evidence type="ECO:0000313" key="2">
    <source>
        <dbReference type="EMBL" id="KAF2244104.1"/>
    </source>
</evidence>
<feature type="region of interest" description="Disordered" evidence="1">
    <location>
        <begin position="1"/>
        <end position="100"/>
    </location>
</feature>
<organism evidence="2 3">
    <name type="scientific">Trematosphaeria pertusa</name>
    <dbReference type="NCBI Taxonomy" id="390896"/>
    <lineage>
        <taxon>Eukaryota</taxon>
        <taxon>Fungi</taxon>
        <taxon>Dikarya</taxon>
        <taxon>Ascomycota</taxon>
        <taxon>Pezizomycotina</taxon>
        <taxon>Dothideomycetes</taxon>
        <taxon>Pleosporomycetidae</taxon>
        <taxon>Pleosporales</taxon>
        <taxon>Massarineae</taxon>
        <taxon>Trematosphaeriaceae</taxon>
        <taxon>Trematosphaeria</taxon>
    </lineage>
</organism>
<evidence type="ECO:0000256" key="1">
    <source>
        <dbReference type="SAM" id="MobiDB-lite"/>
    </source>
</evidence>
<feature type="compositionally biased region" description="Basic and acidic residues" evidence="1">
    <location>
        <begin position="13"/>
        <end position="24"/>
    </location>
</feature>
<dbReference type="Proteomes" id="UP000800094">
    <property type="component" value="Unassembled WGS sequence"/>
</dbReference>
<keyword evidence="3" id="KW-1185">Reference proteome</keyword>
<name>A0A6A6I0T0_9PLEO</name>
<accession>A0A6A6I0T0</accession>
<dbReference type="AlphaFoldDB" id="A0A6A6I0T0"/>
<sequence>MASEQAFTNDLRSGAKEFNRDKTSRVKWAHGQSFGPGRRVEDNRPRPARVVPTPKANMPRSTSGFNKARTALKNDIAYASGDSSADEDVEHPSTAPAPDAEITYSYDAERGPNHGSQILGLALAKAVERFEVRQTDKLIKEEYEVLDINAEALSPGPKVNRKLVAPEDEEYEFVDA</sequence>
<proteinExistence type="predicted"/>
<feature type="compositionally biased region" description="Polar residues" evidence="1">
    <location>
        <begin position="1"/>
        <end position="11"/>
    </location>
</feature>